<comment type="caution">
    <text evidence="4">The sequence shown here is derived from an EMBL/GenBank/DDBJ whole genome shotgun (WGS) entry which is preliminary data.</text>
</comment>
<dbReference type="InterPro" id="IPR050951">
    <property type="entry name" value="Retrovirus_Pol_polyprotein"/>
</dbReference>
<evidence type="ECO:0000313" key="5">
    <source>
        <dbReference type="Proteomes" id="UP000308730"/>
    </source>
</evidence>
<name>A0A4S4N1H9_9APHY</name>
<dbReference type="AlphaFoldDB" id="A0A4S4N1H9"/>
<dbReference type="EMBL" id="SGPM01000015">
    <property type="protein sequence ID" value="THH32769.1"/>
    <property type="molecule type" value="Genomic_DNA"/>
</dbReference>
<protein>
    <recommendedName>
        <fullName evidence="3">Integrase catalytic domain-containing protein</fullName>
    </recommendedName>
</protein>
<dbReference type="GO" id="GO:0005634">
    <property type="term" value="C:nucleus"/>
    <property type="evidence" value="ECO:0007669"/>
    <property type="project" value="UniProtKB-ARBA"/>
</dbReference>
<organism evidence="4 5">
    <name type="scientific">Antrodiella citrinella</name>
    <dbReference type="NCBI Taxonomy" id="2447956"/>
    <lineage>
        <taxon>Eukaryota</taxon>
        <taxon>Fungi</taxon>
        <taxon>Dikarya</taxon>
        <taxon>Basidiomycota</taxon>
        <taxon>Agaricomycotina</taxon>
        <taxon>Agaricomycetes</taxon>
        <taxon>Polyporales</taxon>
        <taxon>Steccherinaceae</taxon>
        <taxon>Antrodiella</taxon>
    </lineage>
</organism>
<dbReference type="InterPro" id="IPR056924">
    <property type="entry name" value="SH3_Tf2-1"/>
</dbReference>
<feature type="domain" description="Integrase catalytic" evidence="3">
    <location>
        <begin position="22"/>
        <end position="185"/>
    </location>
</feature>
<dbReference type="OrthoDB" id="3227343at2759"/>
<sequence length="710" mass="79156">MTCKRSKPNNQKPYGLLNPLKVPTLPWEAIGIDFVGPLPESKDRDATYDSITVIIDLLTAMVHLVPSRINYKAKQVAELVFSEVYKHHGLPKAIISDRDVLFTSTFWSHLHRLMGVELRMSSAYHPESDGSTERANRTVTQMLRQCIGPDQRDWVMKLPAVEFAINLARSDSTGYAPFFLNTGRMPRSLIWNNAGPDEYPAVRAYAQKVKYAVMAAHDSILAARVKQTRDANRRRRPVPFIAGDLVYVASKNMSLPKGLARKFIPKFIGPYRITQSFGNNSFRLDLPPNLKRRGIHDVFHSSLLRAHEPNDDRLFPGRLDSQVAELPDQDEEWAIEKIVAHRGTGETAVFETIWKSGDRTWVPYPSVAHVGALAAYLEAVGIENIGDLPNGVGLPPLNDPQVFSGSLEFATPCETYIMSTDMTSLGQLDLPFDSLTLFHSPTSSYSLPIIHFPFVVPVCLYTHDPFLTMHAPSGHAYFTHNIDGTGAVLARDLEEGSLDEPYLYYASNELRSFSETDSLIRSGRFNPMKHELPAGYSEFAENFNRDKQCRYGFAIVEDRRTRVVRAHLDIDILAPLSPMLMRAQANEANNDLRDFIVNHAVRQGKREERGRLDRLARKNTTVARGTRGPTRTQLDDSARQKGKRTAQHAHRDTTDASASQVAGPSSSGSTETLHRAAASGSAAGEDISMETDKDAEGEPEEQLGSFSDTP</sequence>
<keyword evidence="1" id="KW-0694">RNA-binding</keyword>
<dbReference type="GO" id="GO:0003723">
    <property type="term" value="F:RNA binding"/>
    <property type="evidence" value="ECO:0007669"/>
    <property type="project" value="UniProtKB-KW"/>
</dbReference>
<dbReference type="Pfam" id="PF24626">
    <property type="entry name" value="SH3_Tf2-1"/>
    <property type="match status" value="1"/>
</dbReference>
<keyword evidence="5" id="KW-1185">Reference proteome</keyword>
<dbReference type="SUPFAM" id="SSF54160">
    <property type="entry name" value="Chromo domain-like"/>
    <property type="match status" value="1"/>
</dbReference>
<gene>
    <name evidence="4" type="ORF">EUX98_g1371</name>
</gene>
<accession>A0A4S4N1H9</accession>
<dbReference type="GO" id="GO:0015074">
    <property type="term" value="P:DNA integration"/>
    <property type="evidence" value="ECO:0007669"/>
    <property type="project" value="InterPro"/>
</dbReference>
<evidence type="ECO:0000313" key="4">
    <source>
        <dbReference type="EMBL" id="THH32769.1"/>
    </source>
</evidence>
<dbReference type="InterPro" id="IPR036397">
    <property type="entry name" value="RNaseH_sf"/>
</dbReference>
<dbReference type="PANTHER" id="PTHR37984:SF5">
    <property type="entry name" value="PROTEIN NYNRIN-LIKE"/>
    <property type="match status" value="1"/>
</dbReference>
<evidence type="ECO:0000259" key="3">
    <source>
        <dbReference type="PROSITE" id="PS50994"/>
    </source>
</evidence>
<dbReference type="InterPro" id="IPR016197">
    <property type="entry name" value="Chromo-like_dom_sf"/>
</dbReference>
<dbReference type="Gene3D" id="3.30.420.10">
    <property type="entry name" value="Ribonuclease H-like superfamily/Ribonuclease H"/>
    <property type="match status" value="1"/>
</dbReference>
<evidence type="ECO:0000256" key="1">
    <source>
        <dbReference type="ARBA" id="ARBA00022884"/>
    </source>
</evidence>
<dbReference type="PANTHER" id="PTHR37984">
    <property type="entry name" value="PROTEIN CBG26694"/>
    <property type="match status" value="1"/>
</dbReference>
<reference evidence="4 5" key="1">
    <citation type="submission" date="2019-02" db="EMBL/GenBank/DDBJ databases">
        <title>Genome sequencing of the rare red list fungi Antrodiella citrinella (Flaviporus citrinellus).</title>
        <authorList>
            <person name="Buettner E."/>
            <person name="Kellner H."/>
        </authorList>
    </citation>
    <scope>NUCLEOTIDE SEQUENCE [LARGE SCALE GENOMIC DNA]</scope>
    <source>
        <strain evidence="4 5">DSM 108506</strain>
    </source>
</reference>
<evidence type="ECO:0000256" key="2">
    <source>
        <dbReference type="SAM" id="MobiDB-lite"/>
    </source>
</evidence>
<dbReference type="InterPro" id="IPR001584">
    <property type="entry name" value="Integrase_cat-core"/>
</dbReference>
<dbReference type="SUPFAM" id="SSF53098">
    <property type="entry name" value="Ribonuclease H-like"/>
    <property type="match status" value="1"/>
</dbReference>
<feature type="compositionally biased region" description="Basic and acidic residues" evidence="2">
    <location>
        <begin position="604"/>
        <end position="616"/>
    </location>
</feature>
<feature type="compositionally biased region" description="Polar residues" evidence="2">
    <location>
        <begin position="655"/>
        <end position="671"/>
    </location>
</feature>
<dbReference type="Proteomes" id="UP000308730">
    <property type="component" value="Unassembled WGS sequence"/>
</dbReference>
<dbReference type="InterPro" id="IPR012337">
    <property type="entry name" value="RNaseH-like_sf"/>
</dbReference>
<feature type="region of interest" description="Disordered" evidence="2">
    <location>
        <begin position="603"/>
        <end position="710"/>
    </location>
</feature>
<dbReference type="PROSITE" id="PS50994">
    <property type="entry name" value="INTEGRASE"/>
    <property type="match status" value="1"/>
</dbReference>
<proteinExistence type="predicted"/>